<dbReference type="GeneID" id="24795968"/>
<dbReference type="Gene3D" id="3.10.180.10">
    <property type="entry name" value="2,3-Dihydroxybiphenyl 1,2-Dioxygenase, domain 1"/>
    <property type="match status" value="1"/>
</dbReference>
<dbReference type="SUPFAM" id="SSF54593">
    <property type="entry name" value="Glyoxalase/Bleomycin resistance protein/Dihydroxybiphenyl dioxygenase"/>
    <property type="match status" value="1"/>
</dbReference>
<dbReference type="NCBIfam" id="TIGR03081">
    <property type="entry name" value="metmalonyl_epim"/>
    <property type="match status" value="1"/>
</dbReference>
<dbReference type="AlphaFoldDB" id="A0A075WIZ4"/>
<evidence type="ECO:0000256" key="2">
    <source>
        <dbReference type="ARBA" id="ARBA00022723"/>
    </source>
</evidence>
<dbReference type="RefSeq" id="WP_048096284.1">
    <property type="nucleotide sequence ID" value="NZ_CP006577.1"/>
</dbReference>
<dbReference type="GO" id="GO:0046872">
    <property type="term" value="F:metal ion binding"/>
    <property type="evidence" value="ECO:0007669"/>
    <property type="project" value="UniProtKB-KW"/>
</dbReference>
<evidence type="ECO:0000313" key="5">
    <source>
        <dbReference type="EMBL" id="AIG99209.1"/>
    </source>
</evidence>
<dbReference type="EMBL" id="CP006577">
    <property type="protein sequence ID" value="AIG99209.1"/>
    <property type="molecule type" value="Genomic_DNA"/>
</dbReference>
<name>A0A075WIZ4_ARCFL</name>
<dbReference type="CDD" id="cd07249">
    <property type="entry name" value="MMCE"/>
    <property type="match status" value="1"/>
</dbReference>
<dbReference type="HOGENOM" id="CLU_046006_5_2_2"/>
<protein>
    <submittedName>
        <fullName evidence="5">Methylmalonyl-CoA epimerase</fullName>
        <ecNumber evidence="5">5.1.99.1</ecNumber>
    </submittedName>
</protein>
<accession>A0A075WIZ4</accession>
<reference evidence="5 6" key="1">
    <citation type="submission" date="2013-07" db="EMBL/GenBank/DDBJ databases">
        <title>Genome of Archaeoglobus fulgidus.</title>
        <authorList>
            <person name="Fiebig A."/>
            <person name="Birkeland N.-K."/>
        </authorList>
    </citation>
    <scope>NUCLEOTIDE SEQUENCE [LARGE SCALE GENOMIC DNA]</scope>
    <source>
        <strain evidence="5 6">DSM 8774</strain>
    </source>
</reference>
<proteinExistence type="inferred from homology"/>
<keyword evidence="5" id="KW-0413">Isomerase</keyword>
<evidence type="ECO:0000313" key="6">
    <source>
        <dbReference type="Proteomes" id="UP000028501"/>
    </source>
</evidence>
<dbReference type="InterPro" id="IPR051785">
    <property type="entry name" value="MMCE/EMCE_epimerase"/>
</dbReference>
<sequence>MIRKIDHVGVAVKSLEEAVKTYEALGFRVEEIEEVAEQKVRVAMLPAGESRIELLEATSEDSAIAKFISSRGEGIHHIAVNVENIEEALNKAKEAGLRLIDEKPRVGAGGKKVAFVHPKSTHGVLLEFVEG</sequence>
<dbReference type="InterPro" id="IPR037523">
    <property type="entry name" value="VOC_core"/>
</dbReference>
<gene>
    <name evidence="5" type="ORF">AFULGI_00024940</name>
</gene>
<dbReference type="EC" id="5.1.99.1" evidence="5"/>
<dbReference type="PANTHER" id="PTHR43048:SF3">
    <property type="entry name" value="METHYLMALONYL-COA EPIMERASE, MITOCHONDRIAL"/>
    <property type="match status" value="1"/>
</dbReference>
<dbReference type="KEGG" id="afg:AFULGI_00024940"/>
<evidence type="ECO:0000259" key="4">
    <source>
        <dbReference type="PROSITE" id="PS51819"/>
    </source>
</evidence>
<dbReference type="InterPro" id="IPR017515">
    <property type="entry name" value="MeMalonyl-CoA_epimerase"/>
</dbReference>
<dbReference type="InterPro" id="IPR029068">
    <property type="entry name" value="Glyas_Bleomycin-R_OHBP_Dase"/>
</dbReference>
<dbReference type="Pfam" id="PF13669">
    <property type="entry name" value="Glyoxalase_4"/>
    <property type="match status" value="1"/>
</dbReference>
<keyword evidence="3" id="KW-0175">Coiled coil</keyword>
<comment type="similarity">
    <text evidence="1">Belongs to the methylmalonyl-CoA epimerase family.</text>
</comment>
<dbReference type="GO" id="GO:0046491">
    <property type="term" value="P:L-methylmalonyl-CoA metabolic process"/>
    <property type="evidence" value="ECO:0007669"/>
    <property type="project" value="TreeGrafter"/>
</dbReference>
<dbReference type="PROSITE" id="PS51819">
    <property type="entry name" value="VOC"/>
    <property type="match status" value="1"/>
</dbReference>
<evidence type="ECO:0000256" key="3">
    <source>
        <dbReference type="SAM" id="Coils"/>
    </source>
</evidence>
<keyword evidence="2" id="KW-0479">Metal-binding</keyword>
<organism evidence="5 6">
    <name type="scientific">Archaeoglobus fulgidus DSM 8774</name>
    <dbReference type="NCBI Taxonomy" id="1344584"/>
    <lineage>
        <taxon>Archaea</taxon>
        <taxon>Methanobacteriati</taxon>
        <taxon>Methanobacteriota</taxon>
        <taxon>Archaeoglobi</taxon>
        <taxon>Archaeoglobales</taxon>
        <taxon>Archaeoglobaceae</taxon>
        <taxon>Archaeoglobus</taxon>
    </lineage>
</organism>
<dbReference type="PANTHER" id="PTHR43048">
    <property type="entry name" value="METHYLMALONYL-COA EPIMERASE"/>
    <property type="match status" value="1"/>
</dbReference>
<dbReference type="GO" id="GO:0004493">
    <property type="term" value="F:methylmalonyl-CoA epimerase activity"/>
    <property type="evidence" value="ECO:0007669"/>
    <property type="project" value="UniProtKB-EC"/>
</dbReference>
<feature type="coiled-coil region" evidence="3">
    <location>
        <begin position="75"/>
        <end position="102"/>
    </location>
</feature>
<feature type="domain" description="VOC" evidence="4">
    <location>
        <begin position="4"/>
        <end position="131"/>
    </location>
</feature>
<evidence type="ECO:0000256" key="1">
    <source>
        <dbReference type="ARBA" id="ARBA00009308"/>
    </source>
</evidence>
<dbReference type="Proteomes" id="UP000028501">
    <property type="component" value="Chromosome"/>
</dbReference>